<evidence type="ECO:0000313" key="2">
    <source>
        <dbReference type="Proteomes" id="UP000789901"/>
    </source>
</evidence>
<proteinExistence type="predicted"/>
<comment type="caution">
    <text evidence="1">The sequence shown here is derived from an EMBL/GenBank/DDBJ whole genome shotgun (WGS) entry which is preliminary data.</text>
</comment>
<gene>
    <name evidence="1" type="ORF">GMARGA_LOCUS27068</name>
</gene>
<keyword evidence="2" id="KW-1185">Reference proteome</keyword>
<accession>A0ABN7W627</accession>
<sequence>MEIEKEEDLASEQEVFQAAMQKHAATLKVKAIQIETIEQFLWPWKKKSVKFNDWYNNTNNWPIEKTVPASEECPELVTKF</sequence>
<evidence type="ECO:0000313" key="1">
    <source>
        <dbReference type="EMBL" id="CAG8818492.1"/>
    </source>
</evidence>
<organism evidence="1 2">
    <name type="scientific">Gigaspora margarita</name>
    <dbReference type="NCBI Taxonomy" id="4874"/>
    <lineage>
        <taxon>Eukaryota</taxon>
        <taxon>Fungi</taxon>
        <taxon>Fungi incertae sedis</taxon>
        <taxon>Mucoromycota</taxon>
        <taxon>Glomeromycotina</taxon>
        <taxon>Glomeromycetes</taxon>
        <taxon>Diversisporales</taxon>
        <taxon>Gigasporaceae</taxon>
        <taxon>Gigaspora</taxon>
    </lineage>
</organism>
<protein>
    <submittedName>
        <fullName evidence="1">27835_t:CDS:1</fullName>
    </submittedName>
</protein>
<name>A0ABN7W627_GIGMA</name>
<reference evidence="1 2" key="1">
    <citation type="submission" date="2021-06" db="EMBL/GenBank/DDBJ databases">
        <authorList>
            <person name="Kallberg Y."/>
            <person name="Tangrot J."/>
            <person name="Rosling A."/>
        </authorList>
    </citation>
    <scope>NUCLEOTIDE SEQUENCE [LARGE SCALE GENOMIC DNA]</scope>
    <source>
        <strain evidence="1 2">120-4 pot B 10/14</strain>
    </source>
</reference>
<dbReference type="Proteomes" id="UP000789901">
    <property type="component" value="Unassembled WGS sequence"/>
</dbReference>
<dbReference type="EMBL" id="CAJVQB010032566">
    <property type="protein sequence ID" value="CAG8818492.1"/>
    <property type="molecule type" value="Genomic_DNA"/>
</dbReference>